<sequence>MRNRDVHICPVGAAVICFRKPQDWYVTKLLRGRQQDKSITYEMHKASYEAVFKYLGLTFNKKTHINRQQGVRHLESVDVEISQTRRYGRWGMDTCNAVYAAPIAREAMRAMSRHLPRSRLYYLERASVDPTLEL</sequence>
<dbReference type="Gene3D" id="1.10.443.20">
    <property type="entry name" value="Centromere DNA-binding protein complex CBF3 subunit, domain 2"/>
    <property type="match status" value="1"/>
</dbReference>
<organism evidence="2 3">
    <name type="scientific">Phytophthora megakarya</name>
    <dbReference type="NCBI Taxonomy" id="4795"/>
    <lineage>
        <taxon>Eukaryota</taxon>
        <taxon>Sar</taxon>
        <taxon>Stramenopiles</taxon>
        <taxon>Oomycota</taxon>
        <taxon>Peronosporomycetes</taxon>
        <taxon>Peronosporales</taxon>
        <taxon>Peronosporaceae</taxon>
        <taxon>Phytophthora</taxon>
    </lineage>
</organism>
<evidence type="ECO:0000313" key="2">
    <source>
        <dbReference type="EMBL" id="OWZ07485.1"/>
    </source>
</evidence>
<dbReference type="AlphaFoldDB" id="A0A225VQ77"/>
<dbReference type="GO" id="GO:0003677">
    <property type="term" value="F:DNA binding"/>
    <property type="evidence" value="ECO:0007669"/>
    <property type="project" value="InterPro"/>
</dbReference>
<gene>
    <name evidence="2" type="ORF">PHMEG_00020118</name>
</gene>
<protein>
    <submittedName>
        <fullName evidence="2">Short-chain dehydrogenase</fullName>
    </submittedName>
</protein>
<reference evidence="3" key="1">
    <citation type="submission" date="2017-03" db="EMBL/GenBank/DDBJ databases">
        <title>Phytopthora megakarya and P. palmivora, two closely related causual agents of cacao black pod achieved similar genome size and gene model numbers by different mechanisms.</title>
        <authorList>
            <person name="Ali S."/>
            <person name="Shao J."/>
            <person name="Larry D.J."/>
            <person name="Kronmiller B."/>
            <person name="Shen D."/>
            <person name="Strem M.D."/>
            <person name="Melnick R.L."/>
            <person name="Guiltinan M.J."/>
            <person name="Tyler B.M."/>
            <person name="Meinhardt L.W."/>
            <person name="Bailey B.A."/>
        </authorList>
    </citation>
    <scope>NUCLEOTIDE SEQUENCE [LARGE SCALE GENOMIC DNA]</scope>
    <source>
        <strain evidence="3">zdho120</strain>
    </source>
</reference>
<evidence type="ECO:0000259" key="1">
    <source>
        <dbReference type="Pfam" id="PF16787"/>
    </source>
</evidence>
<dbReference type="Proteomes" id="UP000198211">
    <property type="component" value="Unassembled WGS sequence"/>
</dbReference>
<accession>A0A225VQ77</accession>
<keyword evidence="3" id="KW-1185">Reference proteome</keyword>
<comment type="caution">
    <text evidence="2">The sequence shown here is derived from an EMBL/GenBank/DDBJ whole genome shotgun (WGS) entry which is preliminary data.</text>
</comment>
<dbReference type="InterPro" id="IPR038279">
    <property type="entry name" value="Ndc10_dom2_sf"/>
</dbReference>
<dbReference type="EMBL" id="NBNE01003522">
    <property type="protein sequence ID" value="OWZ07485.1"/>
    <property type="molecule type" value="Genomic_DNA"/>
</dbReference>
<proteinExistence type="predicted"/>
<dbReference type="InterPro" id="IPR031872">
    <property type="entry name" value="NDC10_II"/>
</dbReference>
<name>A0A225VQ77_9STRA</name>
<dbReference type="Pfam" id="PF16787">
    <property type="entry name" value="NDC10_II"/>
    <property type="match status" value="1"/>
</dbReference>
<dbReference type="STRING" id="4795.A0A225VQ77"/>
<evidence type="ECO:0000313" key="3">
    <source>
        <dbReference type="Proteomes" id="UP000198211"/>
    </source>
</evidence>
<feature type="domain" description="Ndc10" evidence="1">
    <location>
        <begin position="19"/>
        <end position="114"/>
    </location>
</feature>